<dbReference type="AlphaFoldDB" id="A0A9P8QA87"/>
<keyword evidence="4 9" id="KW-0637">Prenyltransferase</keyword>
<proteinExistence type="inferred from homology"/>
<comment type="caution">
    <text evidence="11">The sequence shown here is derived from an EMBL/GenBank/DDBJ whole genome shotgun (WGS) entry which is preliminary data.</text>
</comment>
<feature type="compositionally biased region" description="Basic and acidic residues" evidence="10">
    <location>
        <begin position="8"/>
        <end position="21"/>
    </location>
</feature>
<keyword evidence="12" id="KW-1185">Reference proteome</keyword>
<dbReference type="PANTHER" id="PTHR11129:SF2">
    <property type="entry name" value="GERANYLGERANYL TRANSFERASE TYPE-2 SUBUNIT ALPHA"/>
    <property type="match status" value="1"/>
</dbReference>
<dbReference type="InterPro" id="IPR002088">
    <property type="entry name" value="Prenyl_trans_a"/>
</dbReference>
<evidence type="ECO:0000313" key="12">
    <source>
        <dbReference type="Proteomes" id="UP000774326"/>
    </source>
</evidence>
<reference evidence="11" key="2">
    <citation type="submission" date="2021-01" db="EMBL/GenBank/DDBJ databases">
        <authorList>
            <person name="Schikora-Tamarit M.A."/>
        </authorList>
    </citation>
    <scope>NUCLEOTIDE SEQUENCE</scope>
    <source>
        <strain evidence="11">CBS2887</strain>
    </source>
</reference>
<keyword evidence="6" id="KW-0677">Repeat</keyword>
<accession>A0A9P8QA87</accession>
<evidence type="ECO:0000256" key="1">
    <source>
        <dbReference type="ARBA" id="ARBA00006734"/>
    </source>
</evidence>
<evidence type="ECO:0000256" key="6">
    <source>
        <dbReference type="ARBA" id="ARBA00022737"/>
    </source>
</evidence>
<evidence type="ECO:0000256" key="7">
    <source>
        <dbReference type="ARBA" id="ARBA00031267"/>
    </source>
</evidence>
<dbReference type="OrthoDB" id="1658at2759"/>
<comment type="catalytic activity">
    <reaction evidence="8 9">
        <text>geranylgeranyl diphosphate + L-cysteinyl-[protein] = S-geranylgeranyl-L-cysteinyl-[protein] + diphosphate</text>
        <dbReference type="Rhea" id="RHEA:21240"/>
        <dbReference type="Rhea" id="RHEA-COMP:10131"/>
        <dbReference type="Rhea" id="RHEA-COMP:11537"/>
        <dbReference type="ChEBI" id="CHEBI:29950"/>
        <dbReference type="ChEBI" id="CHEBI:33019"/>
        <dbReference type="ChEBI" id="CHEBI:57533"/>
        <dbReference type="ChEBI" id="CHEBI:86021"/>
        <dbReference type="EC" id="2.5.1.60"/>
    </reaction>
</comment>
<gene>
    <name evidence="11" type="ORF">WICPIJ_001734</name>
</gene>
<evidence type="ECO:0000256" key="10">
    <source>
        <dbReference type="SAM" id="MobiDB-lite"/>
    </source>
</evidence>
<dbReference type="SUPFAM" id="SSF48439">
    <property type="entry name" value="Protein prenylyltransferase"/>
    <property type="match status" value="1"/>
</dbReference>
<dbReference type="PANTHER" id="PTHR11129">
    <property type="entry name" value="PROTEIN FARNESYLTRANSFERASE ALPHA SUBUNIT/RAB GERANYLGERANYL TRANSFERASE ALPHA SUBUNIT"/>
    <property type="match status" value="1"/>
</dbReference>
<evidence type="ECO:0000313" key="11">
    <source>
        <dbReference type="EMBL" id="KAH3687272.1"/>
    </source>
</evidence>
<name>A0A9P8QA87_WICPI</name>
<dbReference type="EMBL" id="JAEUBG010000873">
    <property type="protein sequence ID" value="KAH3687272.1"/>
    <property type="molecule type" value="Genomic_DNA"/>
</dbReference>
<dbReference type="EC" id="2.5.1.60" evidence="2 9"/>
<dbReference type="Proteomes" id="UP000774326">
    <property type="component" value="Unassembled WGS sequence"/>
</dbReference>
<feature type="region of interest" description="Disordered" evidence="10">
    <location>
        <begin position="1"/>
        <end position="21"/>
    </location>
</feature>
<dbReference type="PROSITE" id="PS51147">
    <property type="entry name" value="PFTA"/>
    <property type="match status" value="4"/>
</dbReference>
<sequence>MHGIKRTHLSEEAKRQRREREASKLKQYRSLDSQLLDLKASNQYDEQSFKLTTEILTLNPEYYTMWNYRRDIFVNFHKVNLSDDQYCKLFDAELGFIMLRLREFPKVYWIWNHRLWILENHPNANWKMELGIVNKLLTLDSRNFHGWQYRRIVIAKIEGDAVGSLDLEEFAYTTEMIQKNFSNFSAWFHRSTLIPRLLSQRKDDPRFKDMFEFISNEVMLLRNAMYTDPDDQSVWIYLRWLLTDDTFKTGISQDQYVGLLKDELRNVNELNELEAEDNGGVENNWCLKTIITIQTLIGEQTGSDVSAEVEIALNKLIEADPLRKNMYIDQLKHNWERQVVSMSDIFRVSVTQQFFNLIRLTAFDLIDLDTGIIDSGTPNGNQRNRFVQFASLFGSSTHGNSDTFVFMEVSSHFDDPNW</sequence>
<evidence type="ECO:0000256" key="4">
    <source>
        <dbReference type="ARBA" id="ARBA00022602"/>
    </source>
</evidence>
<dbReference type="Gene3D" id="1.25.40.120">
    <property type="entry name" value="Protein prenylyltransferase"/>
    <property type="match status" value="1"/>
</dbReference>
<comment type="function">
    <text evidence="9">Catalyzes the transfer of a geranyl-geranyl moiety from geranyl-geranyl pyrophosphate to cysteines occuring in specific C-terminal amino acid sequences.</text>
</comment>
<evidence type="ECO:0000256" key="3">
    <source>
        <dbReference type="ARBA" id="ARBA00014772"/>
    </source>
</evidence>
<dbReference type="FunFam" id="1.25.40.120:FF:000035">
    <property type="entry name" value="Geranylgeranyl transferase type-2 subunit alpha"/>
    <property type="match status" value="1"/>
</dbReference>
<dbReference type="GO" id="GO:0005968">
    <property type="term" value="C:Rab-protein geranylgeranyltransferase complex"/>
    <property type="evidence" value="ECO:0007669"/>
    <property type="project" value="TreeGrafter"/>
</dbReference>
<dbReference type="GO" id="GO:0097354">
    <property type="term" value="P:prenylation"/>
    <property type="evidence" value="ECO:0007669"/>
    <property type="project" value="UniProtKB-UniRule"/>
</dbReference>
<evidence type="ECO:0000256" key="8">
    <source>
        <dbReference type="ARBA" id="ARBA00047658"/>
    </source>
</evidence>
<organism evidence="11 12">
    <name type="scientific">Wickerhamomyces pijperi</name>
    <name type="common">Yeast</name>
    <name type="synonym">Pichia pijperi</name>
    <dbReference type="NCBI Taxonomy" id="599730"/>
    <lineage>
        <taxon>Eukaryota</taxon>
        <taxon>Fungi</taxon>
        <taxon>Dikarya</taxon>
        <taxon>Ascomycota</taxon>
        <taxon>Saccharomycotina</taxon>
        <taxon>Saccharomycetes</taxon>
        <taxon>Phaffomycetales</taxon>
        <taxon>Wickerhamomycetaceae</taxon>
        <taxon>Wickerhamomyces</taxon>
    </lineage>
</organism>
<dbReference type="GO" id="GO:0004663">
    <property type="term" value="F:Rab geranylgeranyltransferase activity"/>
    <property type="evidence" value="ECO:0007669"/>
    <property type="project" value="UniProtKB-UniRule"/>
</dbReference>
<dbReference type="Pfam" id="PF01239">
    <property type="entry name" value="PPTA"/>
    <property type="match status" value="5"/>
</dbReference>
<evidence type="ECO:0000256" key="5">
    <source>
        <dbReference type="ARBA" id="ARBA00022679"/>
    </source>
</evidence>
<keyword evidence="5 9" id="KW-0808">Transferase</keyword>
<reference evidence="11" key="1">
    <citation type="journal article" date="2021" name="Open Biol.">
        <title>Shared evolutionary footprints suggest mitochondrial oxidative damage underlies multiple complex I losses in fungi.</title>
        <authorList>
            <person name="Schikora-Tamarit M.A."/>
            <person name="Marcet-Houben M."/>
            <person name="Nosek J."/>
            <person name="Gabaldon T."/>
        </authorList>
    </citation>
    <scope>NUCLEOTIDE SEQUENCE</scope>
    <source>
        <strain evidence="11">CBS2887</strain>
    </source>
</reference>
<evidence type="ECO:0000256" key="9">
    <source>
        <dbReference type="RuleBase" id="RU367120"/>
    </source>
</evidence>
<evidence type="ECO:0000256" key="2">
    <source>
        <dbReference type="ARBA" id="ARBA00012656"/>
    </source>
</evidence>
<protein>
    <recommendedName>
        <fullName evidence="3 9">Geranylgeranyl transferase type-2 subunit alpha</fullName>
        <ecNumber evidence="2 9">2.5.1.60</ecNumber>
    </recommendedName>
    <alternativeName>
        <fullName evidence="7 9">Geranylgeranyl transferase type II subunit alpha</fullName>
    </alternativeName>
</protein>
<comment type="similarity">
    <text evidence="1 9">Belongs to the protein prenyltransferase subunit alpha family.</text>
</comment>